<evidence type="ECO:0000313" key="8">
    <source>
        <dbReference type="Proteomes" id="UP000030437"/>
    </source>
</evidence>
<dbReference type="OrthoDB" id="9805070at2"/>
<protein>
    <submittedName>
        <fullName evidence="7">Uncharacterized protein</fullName>
    </submittedName>
</protein>
<dbReference type="SUPFAM" id="SSF51261">
    <property type="entry name" value="Duplicated hybrid motif"/>
    <property type="match status" value="1"/>
</dbReference>
<dbReference type="InterPro" id="IPR050570">
    <property type="entry name" value="Cell_wall_metabolism_enzyme"/>
</dbReference>
<dbReference type="Pfam" id="PF24568">
    <property type="entry name" value="CC_PcsB"/>
    <property type="match status" value="1"/>
</dbReference>
<feature type="region of interest" description="Disordered" evidence="3">
    <location>
        <begin position="273"/>
        <end position="299"/>
    </location>
</feature>
<keyword evidence="1 4" id="KW-0732">Signal</keyword>
<reference evidence="7 8" key="1">
    <citation type="submission" date="2014-02" db="EMBL/GenBank/DDBJ databases">
        <title>Draft genome sequence of Lysinibacillus odysseyi NBRC 100172.</title>
        <authorList>
            <person name="Zhang F."/>
            <person name="Wang G."/>
            <person name="Zhang L."/>
        </authorList>
    </citation>
    <scope>NUCLEOTIDE SEQUENCE [LARGE SCALE GENOMIC DNA]</scope>
    <source>
        <strain evidence="7 8">NBRC 100172</strain>
    </source>
</reference>
<dbReference type="Gene3D" id="2.70.70.10">
    <property type="entry name" value="Glucose Permease (Domain IIA)"/>
    <property type="match status" value="1"/>
</dbReference>
<feature type="coiled-coil region" evidence="2">
    <location>
        <begin position="168"/>
        <end position="265"/>
    </location>
</feature>
<dbReference type="RefSeq" id="WP_036153849.1">
    <property type="nucleotide sequence ID" value="NZ_AVCX01000007.1"/>
</dbReference>
<proteinExistence type="predicted"/>
<accession>A0A0A3JEG9</accession>
<dbReference type="PANTHER" id="PTHR21666">
    <property type="entry name" value="PEPTIDASE-RELATED"/>
    <property type="match status" value="1"/>
</dbReference>
<evidence type="ECO:0000256" key="4">
    <source>
        <dbReference type="SAM" id="SignalP"/>
    </source>
</evidence>
<dbReference type="GO" id="GO:0004222">
    <property type="term" value="F:metalloendopeptidase activity"/>
    <property type="evidence" value="ECO:0007669"/>
    <property type="project" value="TreeGrafter"/>
</dbReference>
<evidence type="ECO:0000259" key="5">
    <source>
        <dbReference type="Pfam" id="PF01551"/>
    </source>
</evidence>
<evidence type="ECO:0000313" key="7">
    <source>
        <dbReference type="EMBL" id="KGR85437.1"/>
    </source>
</evidence>
<organism evidence="7 8">
    <name type="scientific">Lysinibacillus odysseyi 34hs-1 = NBRC 100172</name>
    <dbReference type="NCBI Taxonomy" id="1220589"/>
    <lineage>
        <taxon>Bacteria</taxon>
        <taxon>Bacillati</taxon>
        <taxon>Bacillota</taxon>
        <taxon>Bacilli</taxon>
        <taxon>Bacillales</taxon>
        <taxon>Bacillaceae</taxon>
        <taxon>Lysinibacillus</taxon>
    </lineage>
</organism>
<feature type="chain" id="PRO_5002002416" evidence="4">
    <location>
        <begin position="29"/>
        <end position="428"/>
    </location>
</feature>
<sequence length="428" mass="46956">MKKKTKRPLQYAALLLASSLFIDSTGSAATLDELKQEQQQNESQKGRLHTEIKDKQTKMNDIEATQTKVYDQIKKLDDEILSTNEKMEKVITSINETNKEITSLTNSIQTLIEKIKARDELLRERARAIQEAGPVSYLDVLLGANSFVDFIDRFSAVNTLIDADKEIMREQQEDQKALEESKKSLESKRQKLEEDKASLEKLKASLASQKTQKNKLLDELEAKQEQLKSEKVKLEEEYSEALELSKELQQSIQAEQKRIAELVKKQAAAAAASHSSGSSSSGSSGGGSLPQVSSGSWTKPTTGRLTSGYGWREFGGSEYHYGVDIANSSGTPVVAAADGIVSYAAPLSTYGNAVIVTHSVGGQIYTSLYAHLSSYNVNVGTKVTKGMQIAKIGTTGRSTGPHLHFEIHAGTWVNQKTGNLNPLKFIPL</sequence>
<dbReference type="PANTHER" id="PTHR21666:SF270">
    <property type="entry name" value="MUREIN HYDROLASE ACTIVATOR ENVC"/>
    <property type="match status" value="1"/>
</dbReference>
<evidence type="ECO:0000256" key="1">
    <source>
        <dbReference type="ARBA" id="ARBA00022729"/>
    </source>
</evidence>
<keyword evidence="2" id="KW-0175">Coiled coil</keyword>
<dbReference type="Pfam" id="PF01551">
    <property type="entry name" value="Peptidase_M23"/>
    <property type="match status" value="1"/>
</dbReference>
<evidence type="ECO:0000259" key="6">
    <source>
        <dbReference type="Pfam" id="PF24568"/>
    </source>
</evidence>
<feature type="signal peptide" evidence="4">
    <location>
        <begin position="1"/>
        <end position="28"/>
    </location>
</feature>
<dbReference type="eggNOG" id="COG4942">
    <property type="taxonomic scope" value="Bacteria"/>
</dbReference>
<feature type="domain" description="Peptidoglycan hydrolase PcsB coiled-coil" evidence="6">
    <location>
        <begin position="108"/>
        <end position="180"/>
    </location>
</feature>
<dbReference type="InterPro" id="IPR016047">
    <property type="entry name" value="M23ase_b-sheet_dom"/>
</dbReference>
<feature type="domain" description="M23ase beta-sheet core" evidence="5">
    <location>
        <begin position="319"/>
        <end position="410"/>
    </location>
</feature>
<dbReference type="Gene3D" id="6.10.250.3150">
    <property type="match status" value="1"/>
</dbReference>
<evidence type="ECO:0000256" key="2">
    <source>
        <dbReference type="SAM" id="Coils"/>
    </source>
</evidence>
<dbReference type="Proteomes" id="UP000030437">
    <property type="component" value="Unassembled WGS sequence"/>
</dbReference>
<feature type="compositionally biased region" description="Low complexity" evidence="3">
    <location>
        <begin position="273"/>
        <end position="282"/>
    </location>
</feature>
<gene>
    <name evidence="7" type="ORF">CD32_09475</name>
</gene>
<dbReference type="InterPro" id="IPR057309">
    <property type="entry name" value="PcsB_CC"/>
</dbReference>
<name>A0A0A3JEG9_9BACI</name>
<dbReference type="CDD" id="cd12797">
    <property type="entry name" value="M23_peptidase"/>
    <property type="match status" value="1"/>
</dbReference>
<evidence type="ECO:0000256" key="3">
    <source>
        <dbReference type="SAM" id="MobiDB-lite"/>
    </source>
</evidence>
<dbReference type="AlphaFoldDB" id="A0A0A3JEG9"/>
<keyword evidence="8" id="KW-1185">Reference proteome</keyword>
<dbReference type="STRING" id="1220589.CD32_09475"/>
<dbReference type="EMBL" id="JPVP01000054">
    <property type="protein sequence ID" value="KGR85437.1"/>
    <property type="molecule type" value="Genomic_DNA"/>
</dbReference>
<comment type="caution">
    <text evidence="7">The sequence shown here is derived from an EMBL/GenBank/DDBJ whole genome shotgun (WGS) entry which is preliminary data.</text>
</comment>
<dbReference type="InterPro" id="IPR011055">
    <property type="entry name" value="Dup_hybrid_motif"/>
</dbReference>